<evidence type="ECO:0000313" key="1">
    <source>
        <dbReference type="EMBL" id="KAJ8673873.1"/>
    </source>
</evidence>
<dbReference type="Proteomes" id="UP001239111">
    <property type="component" value="Chromosome 3"/>
</dbReference>
<accession>A0ACC2NSN7</accession>
<reference evidence="1" key="1">
    <citation type="submission" date="2023-04" db="EMBL/GenBank/DDBJ databases">
        <title>A chromosome-level genome assembly of the parasitoid wasp Eretmocerus hayati.</title>
        <authorList>
            <person name="Zhong Y."/>
            <person name="Liu S."/>
            <person name="Liu Y."/>
        </authorList>
    </citation>
    <scope>NUCLEOTIDE SEQUENCE</scope>
    <source>
        <strain evidence="1">ZJU_SS_LIU_2023</strain>
    </source>
</reference>
<proteinExistence type="predicted"/>
<name>A0ACC2NSN7_9HYME</name>
<evidence type="ECO:0000313" key="2">
    <source>
        <dbReference type="Proteomes" id="UP001239111"/>
    </source>
</evidence>
<organism evidence="1 2">
    <name type="scientific">Eretmocerus hayati</name>
    <dbReference type="NCBI Taxonomy" id="131215"/>
    <lineage>
        <taxon>Eukaryota</taxon>
        <taxon>Metazoa</taxon>
        <taxon>Ecdysozoa</taxon>
        <taxon>Arthropoda</taxon>
        <taxon>Hexapoda</taxon>
        <taxon>Insecta</taxon>
        <taxon>Pterygota</taxon>
        <taxon>Neoptera</taxon>
        <taxon>Endopterygota</taxon>
        <taxon>Hymenoptera</taxon>
        <taxon>Apocrita</taxon>
        <taxon>Proctotrupomorpha</taxon>
        <taxon>Chalcidoidea</taxon>
        <taxon>Aphelinidae</taxon>
        <taxon>Aphelininae</taxon>
        <taxon>Eretmocerus</taxon>
    </lineage>
</organism>
<comment type="caution">
    <text evidence="1">The sequence shown here is derived from an EMBL/GenBank/DDBJ whole genome shotgun (WGS) entry which is preliminary data.</text>
</comment>
<keyword evidence="2" id="KW-1185">Reference proteome</keyword>
<sequence>MSVKIVAFFIIGAALISVSTCGRARNEGQSHNHTKKNGTQDDKASFLDKIDRASANLSETDKAEFDGLRQDYVNLKSKVLNEIEQAKSNFTTKMAEAKTSGWEAIKAVKENEGATLRQKSNEGYGQLHALQRKIWNFIDAKSTRA</sequence>
<protein>
    <submittedName>
        <fullName evidence="1">Uncharacterized protein</fullName>
    </submittedName>
</protein>
<dbReference type="EMBL" id="CM056743">
    <property type="protein sequence ID" value="KAJ8673873.1"/>
    <property type="molecule type" value="Genomic_DNA"/>
</dbReference>
<gene>
    <name evidence="1" type="ORF">QAD02_005135</name>
</gene>